<dbReference type="PANTHER" id="PTHR45436:SF5">
    <property type="entry name" value="SENSOR HISTIDINE KINASE TRCS"/>
    <property type="match status" value="1"/>
</dbReference>
<name>A0A501PC21_9PROT</name>
<dbReference type="EC" id="2.7.13.3" evidence="3"/>
<comment type="caution">
    <text evidence="14">The sequence shown here is derived from an EMBL/GenBank/DDBJ whole genome shotgun (WGS) entry which is preliminary data.</text>
</comment>
<keyword evidence="8 11" id="KW-1133">Transmembrane helix</keyword>
<keyword evidence="4" id="KW-0597">Phosphoprotein</keyword>
<keyword evidence="7 14" id="KW-0418">Kinase</keyword>
<dbReference type="Proteomes" id="UP000319148">
    <property type="component" value="Unassembled WGS sequence"/>
</dbReference>
<keyword evidence="9" id="KW-0902">Two-component regulatory system</keyword>
<evidence type="ECO:0000256" key="10">
    <source>
        <dbReference type="ARBA" id="ARBA00023136"/>
    </source>
</evidence>
<dbReference type="Gene3D" id="3.30.565.10">
    <property type="entry name" value="Histidine kinase-like ATPase, C-terminal domain"/>
    <property type="match status" value="1"/>
</dbReference>
<evidence type="ECO:0000256" key="5">
    <source>
        <dbReference type="ARBA" id="ARBA00022679"/>
    </source>
</evidence>
<dbReference type="InterPro" id="IPR005467">
    <property type="entry name" value="His_kinase_dom"/>
</dbReference>
<evidence type="ECO:0000256" key="1">
    <source>
        <dbReference type="ARBA" id="ARBA00000085"/>
    </source>
</evidence>
<dbReference type="SUPFAM" id="SSF47384">
    <property type="entry name" value="Homodimeric domain of signal transducing histidine kinase"/>
    <property type="match status" value="1"/>
</dbReference>
<evidence type="ECO:0000256" key="4">
    <source>
        <dbReference type="ARBA" id="ARBA00022553"/>
    </source>
</evidence>
<dbReference type="InterPro" id="IPR003660">
    <property type="entry name" value="HAMP_dom"/>
</dbReference>
<dbReference type="GO" id="GO:0000155">
    <property type="term" value="F:phosphorelay sensor kinase activity"/>
    <property type="evidence" value="ECO:0007669"/>
    <property type="project" value="InterPro"/>
</dbReference>
<evidence type="ECO:0000256" key="2">
    <source>
        <dbReference type="ARBA" id="ARBA00004370"/>
    </source>
</evidence>
<evidence type="ECO:0000259" key="13">
    <source>
        <dbReference type="PROSITE" id="PS50885"/>
    </source>
</evidence>
<dbReference type="GO" id="GO:0005886">
    <property type="term" value="C:plasma membrane"/>
    <property type="evidence" value="ECO:0007669"/>
    <property type="project" value="TreeGrafter"/>
</dbReference>
<comment type="catalytic activity">
    <reaction evidence="1">
        <text>ATP + protein L-histidine = ADP + protein N-phospho-L-histidine.</text>
        <dbReference type="EC" id="2.7.13.3"/>
    </reaction>
</comment>
<dbReference type="EMBL" id="VFIY01000018">
    <property type="protein sequence ID" value="TPD57562.1"/>
    <property type="molecule type" value="Genomic_DNA"/>
</dbReference>
<feature type="transmembrane region" description="Helical" evidence="11">
    <location>
        <begin position="147"/>
        <end position="165"/>
    </location>
</feature>
<dbReference type="Pfam" id="PF02518">
    <property type="entry name" value="HATPase_c"/>
    <property type="match status" value="1"/>
</dbReference>
<dbReference type="PANTHER" id="PTHR45436">
    <property type="entry name" value="SENSOR HISTIDINE KINASE YKOH"/>
    <property type="match status" value="1"/>
</dbReference>
<dbReference type="OrthoDB" id="9809567at2"/>
<dbReference type="PRINTS" id="PR00344">
    <property type="entry name" value="BCTRLSENSOR"/>
</dbReference>
<evidence type="ECO:0000256" key="7">
    <source>
        <dbReference type="ARBA" id="ARBA00022777"/>
    </source>
</evidence>
<reference evidence="15" key="1">
    <citation type="submission" date="2019-06" db="EMBL/GenBank/DDBJ databases">
        <title>The complete genome of Emcibacter congregatus ZYLT.</title>
        <authorList>
            <person name="Zhao Z."/>
        </authorList>
    </citation>
    <scope>NUCLEOTIDE SEQUENCE [LARGE SCALE GENOMIC DNA]</scope>
    <source>
        <strain evidence="15">MCCC 1A06723</strain>
    </source>
</reference>
<sequence>MLALVIGGYVLSLTFRGIIEQNLDDRLSSMMDSLIGVSGIEFDEDLGLYRALSEPRFEQPYSGWYWQISAKASEPYRSRSLWDESLKPDLAMDASRAVFYDTTGPEDQSLRAIDRDITMPGSDTVFRYTVAIDRYELEAQSAQFDKILFWSLGILGAGLIAASLLQQFFGLQPLRKIHNSLGRIRRGEDSRLPRDFPSEIQPMADELNALLDYNDEVIERSRTQVGNLAHALKTPLAILLNEAGLQKDSSLSALVVRQANAMRRHVDHYLRRARAAASVKVISSRTEVLPVLRDLSRAMGVIYRDKDFELEGEGEEKELVFRGERQDLEEIIGNLLENAGKWAKKSVISRCRRDGDMLHIEIADDGPGIDPAAREAVFARGERLDEATPGSGLGLSIVQDLVSLYGGEISLEDGPEDAAGEGARGLSVKITLPAAVF</sequence>
<gene>
    <name evidence="14" type="ORF">FIV46_15725</name>
</gene>
<dbReference type="SMART" id="SM00387">
    <property type="entry name" value="HATPase_c"/>
    <property type="match status" value="1"/>
</dbReference>
<dbReference type="SUPFAM" id="SSF55874">
    <property type="entry name" value="ATPase domain of HSP90 chaperone/DNA topoisomerase II/histidine kinase"/>
    <property type="match status" value="1"/>
</dbReference>
<evidence type="ECO:0000313" key="14">
    <source>
        <dbReference type="EMBL" id="TPD57562.1"/>
    </source>
</evidence>
<dbReference type="InterPro" id="IPR036097">
    <property type="entry name" value="HisK_dim/P_sf"/>
</dbReference>
<keyword evidence="5" id="KW-0808">Transferase</keyword>
<evidence type="ECO:0000313" key="15">
    <source>
        <dbReference type="Proteomes" id="UP000319148"/>
    </source>
</evidence>
<dbReference type="Gene3D" id="1.10.287.130">
    <property type="match status" value="1"/>
</dbReference>
<feature type="domain" description="Histidine kinase" evidence="12">
    <location>
        <begin position="227"/>
        <end position="436"/>
    </location>
</feature>
<dbReference type="InterPro" id="IPR003594">
    <property type="entry name" value="HATPase_dom"/>
</dbReference>
<dbReference type="InterPro" id="IPR004358">
    <property type="entry name" value="Sig_transdc_His_kin-like_C"/>
</dbReference>
<dbReference type="PROSITE" id="PS50885">
    <property type="entry name" value="HAMP"/>
    <property type="match status" value="1"/>
</dbReference>
<organism evidence="14 15">
    <name type="scientific">Emcibacter nanhaiensis</name>
    <dbReference type="NCBI Taxonomy" id="1505037"/>
    <lineage>
        <taxon>Bacteria</taxon>
        <taxon>Pseudomonadati</taxon>
        <taxon>Pseudomonadota</taxon>
        <taxon>Alphaproteobacteria</taxon>
        <taxon>Emcibacterales</taxon>
        <taxon>Emcibacteraceae</taxon>
        <taxon>Emcibacter</taxon>
    </lineage>
</organism>
<evidence type="ECO:0000256" key="11">
    <source>
        <dbReference type="SAM" id="Phobius"/>
    </source>
</evidence>
<evidence type="ECO:0000256" key="9">
    <source>
        <dbReference type="ARBA" id="ARBA00023012"/>
    </source>
</evidence>
<proteinExistence type="predicted"/>
<dbReference type="InterPro" id="IPR050428">
    <property type="entry name" value="TCS_sensor_his_kinase"/>
</dbReference>
<comment type="subcellular location">
    <subcellularLocation>
        <location evidence="2">Membrane</location>
    </subcellularLocation>
</comment>
<dbReference type="PROSITE" id="PS50109">
    <property type="entry name" value="HIS_KIN"/>
    <property type="match status" value="1"/>
</dbReference>
<dbReference type="AlphaFoldDB" id="A0A501PC21"/>
<evidence type="ECO:0000256" key="6">
    <source>
        <dbReference type="ARBA" id="ARBA00022692"/>
    </source>
</evidence>
<protein>
    <recommendedName>
        <fullName evidence="3">histidine kinase</fullName>
        <ecNumber evidence="3">2.7.13.3</ecNumber>
    </recommendedName>
</protein>
<keyword evidence="6 11" id="KW-0812">Transmembrane</keyword>
<feature type="domain" description="HAMP" evidence="13">
    <location>
        <begin position="168"/>
        <end position="219"/>
    </location>
</feature>
<keyword evidence="10 11" id="KW-0472">Membrane</keyword>
<dbReference type="InterPro" id="IPR036890">
    <property type="entry name" value="HATPase_C_sf"/>
</dbReference>
<evidence type="ECO:0000259" key="12">
    <source>
        <dbReference type="PROSITE" id="PS50109"/>
    </source>
</evidence>
<evidence type="ECO:0000256" key="8">
    <source>
        <dbReference type="ARBA" id="ARBA00022989"/>
    </source>
</evidence>
<keyword evidence="15" id="KW-1185">Reference proteome</keyword>
<dbReference type="RefSeq" id="WP_139941877.1">
    <property type="nucleotide sequence ID" value="NZ_JBHSYP010000005.1"/>
</dbReference>
<evidence type="ECO:0000256" key="3">
    <source>
        <dbReference type="ARBA" id="ARBA00012438"/>
    </source>
</evidence>
<accession>A0A501PC21</accession>